<dbReference type="Proteomes" id="UP000198327">
    <property type="component" value="Unassembled WGS sequence"/>
</dbReference>
<accession>A0A239LF89</accession>
<dbReference type="GO" id="GO:0009306">
    <property type="term" value="P:protein secretion"/>
    <property type="evidence" value="ECO:0007669"/>
    <property type="project" value="InterPro"/>
</dbReference>
<reference evidence="2" key="1">
    <citation type="submission" date="2017-06" db="EMBL/GenBank/DDBJ databases">
        <authorList>
            <person name="Varghese N."/>
            <person name="Submissions S."/>
        </authorList>
    </citation>
    <scope>NUCLEOTIDE SEQUENCE [LARGE SCALE GENOMIC DNA]</scope>
    <source>
        <strain evidence="2">JCM 23211</strain>
    </source>
</reference>
<dbReference type="SUPFAM" id="SSF140453">
    <property type="entry name" value="EsxAB dimer-like"/>
    <property type="match status" value="1"/>
</dbReference>
<gene>
    <name evidence="1" type="ORF">SAMN05421642_1132</name>
</gene>
<evidence type="ECO:0000313" key="2">
    <source>
        <dbReference type="Proteomes" id="UP000198327"/>
    </source>
</evidence>
<dbReference type="Pfam" id="PF10824">
    <property type="entry name" value="T7SS_ESX_EspC"/>
    <property type="match status" value="1"/>
</dbReference>
<dbReference type="InterPro" id="IPR022536">
    <property type="entry name" value="EspC"/>
</dbReference>
<organism evidence="1 2">
    <name type="scientific">Rhodococcoides kyotonense</name>
    <dbReference type="NCBI Taxonomy" id="398843"/>
    <lineage>
        <taxon>Bacteria</taxon>
        <taxon>Bacillati</taxon>
        <taxon>Actinomycetota</taxon>
        <taxon>Actinomycetes</taxon>
        <taxon>Mycobacteriales</taxon>
        <taxon>Nocardiaceae</taxon>
        <taxon>Rhodococcoides</taxon>
    </lineage>
</organism>
<protein>
    <submittedName>
        <fullName evidence="1">WXG100 family type VII secretion target</fullName>
    </submittedName>
</protein>
<dbReference type="InterPro" id="IPR036689">
    <property type="entry name" value="ESAT-6-like_sf"/>
</dbReference>
<proteinExistence type="predicted"/>
<sequence>MSDGFSVDSSVVWEAAARTRVVAQDADDALASQESVLRDCHAGWSVRSRREFENFLDHSTARRTGLNAALTRLDDGLRHAAYSYEQTDASAAAVVESSKPGDGPLLSW</sequence>
<keyword evidence="2" id="KW-1185">Reference proteome</keyword>
<evidence type="ECO:0000313" key="1">
    <source>
        <dbReference type="EMBL" id="SNT29005.1"/>
    </source>
</evidence>
<name>A0A239LF89_9NOCA</name>
<dbReference type="AlphaFoldDB" id="A0A239LF89"/>
<dbReference type="Gene3D" id="1.10.287.1060">
    <property type="entry name" value="ESAT-6-like"/>
    <property type="match status" value="1"/>
</dbReference>
<dbReference type="EMBL" id="FZOW01000013">
    <property type="protein sequence ID" value="SNT29005.1"/>
    <property type="molecule type" value="Genomic_DNA"/>
</dbReference>